<evidence type="ECO:0000313" key="3">
    <source>
        <dbReference type="EMBL" id="GGF93459.1"/>
    </source>
</evidence>
<dbReference type="EMBL" id="BMKR01000020">
    <property type="protein sequence ID" value="GGF93459.1"/>
    <property type="molecule type" value="Genomic_DNA"/>
</dbReference>
<gene>
    <name evidence="3" type="ORF">GCM10010912_43010</name>
</gene>
<keyword evidence="1" id="KW-1133">Transmembrane helix</keyword>
<dbReference type="AlphaFoldDB" id="A0A917FPJ7"/>
<keyword evidence="1" id="KW-0472">Membrane</keyword>
<keyword evidence="4" id="KW-1185">Reference proteome</keyword>
<proteinExistence type="predicted"/>
<dbReference type="InterPro" id="IPR025060">
    <property type="entry name" value="DUF3999"/>
</dbReference>
<feature type="signal peptide" evidence="2">
    <location>
        <begin position="1"/>
        <end position="23"/>
    </location>
</feature>
<dbReference type="Pfam" id="PF13163">
    <property type="entry name" value="DUF3999"/>
    <property type="match status" value="1"/>
</dbReference>
<dbReference type="Proteomes" id="UP000637643">
    <property type="component" value="Unassembled WGS sequence"/>
</dbReference>
<evidence type="ECO:0000256" key="1">
    <source>
        <dbReference type="SAM" id="Phobius"/>
    </source>
</evidence>
<accession>A0A917FPJ7</accession>
<dbReference type="RefSeq" id="WP_189028523.1">
    <property type="nucleotide sequence ID" value="NZ_BMKR01000020.1"/>
</dbReference>
<organism evidence="3 4">
    <name type="scientific">Paenibacillus albidus</name>
    <dbReference type="NCBI Taxonomy" id="2041023"/>
    <lineage>
        <taxon>Bacteria</taxon>
        <taxon>Bacillati</taxon>
        <taxon>Bacillota</taxon>
        <taxon>Bacilli</taxon>
        <taxon>Bacillales</taxon>
        <taxon>Paenibacillaceae</taxon>
        <taxon>Paenibacillus</taxon>
    </lineage>
</organism>
<reference evidence="3" key="1">
    <citation type="journal article" date="2014" name="Int. J. Syst. Evol. Microbiol.">
        <title>Complete genome sequence of Corynebacterium casei LMG S-19264T (=DSM 44701T), isolated from a smear-ripened cheese.</title>
        <authorList>
            <consortium name="US DOE Joint Genome Institute (JGI-PGF)"/>
            <person name="Walter F."/>
            <person name="Albersmeier A."/>
            <person name="Kalinowski J."/>
            <person name="Ruckert C."/>
        </authorList>
    </citation>
    <scope>NUCLEOTIDE SEQUENCE</scope>
    <source>
        <strain evidence="3">CGMCC 1.16134</strain>
    </source>
</reference>
<evidence type="ECO:0000313" key="4">
    <source>
        <dbReference type="Proteomes" id="UP000637643"/>
    </source>
</evidence>
<keyword evidence="1" id="KW-0812">Transmembrane</keyword>
<evidence type="ECO:0000256" key="2">
    <source>
        <dbReference type="SAM" id="SignalP"/>
    </source>
</evidence>
<sequence>MKIKSKILQVSLAVLFLSGLGFPLPDIPGAAAESGESYAAWRFSKPIEAGGDVPYRALYLDEDVYREAAADLSDLRIVDGQGKTVPFYMDNGETVIREYTTAYASELVHTANQGKAAIFDYKITPARENTDIVGNKLVFELPEEAFLKHVQVSGSYDGNVWEPLQKADLYATDGLEQNSIELGAAYKFGYYRLRVENNIEQLAFDKLELRFNSQEVKKTDYKREQTPEYTLTQKGKETHIIVDNSNRLNISKVLLDSTGNFSRKYKLLDESGQPVGTAGGDELYRLDFKDAKITATDIIPLQLLRSRSFTVVIENNDDAPLRINKVHTEYFVDKLVFAADTQGPYKLLYGNPQASAPQYDIAHFKDYIENSTLNLALLGTQNMTREASVGTAAGSGWLQSKTGFNIIIVAVSLLLIIVLIRKMNRTRT</sequence>
<protein>
    <recommendedName>
        <fullName evidence="5">DUF3999 family protein</fullName>
    </recommendedName>
</protein>
<keyword evidence="2" id="KW-0732">Signal</keyword>
<feature type="transmembrane region" description="Helical" evidence="1">
    <location>
        <begin position="402"/>
        <end position="420"/>
    </location>
</feature>
<feature type="chain" id="PRO_5039292986" description="DUF3999 family protein" evidence="2">
    <location>
        <begin position="24"/>
        <end position="428"/>
    </location>
</feature>
<comment type="caution">
    <text evidence="3">The sequence shown here is derived from an EMBL/GenBank/DDBJ whole genome shotgun (WGS) entry which is preliminary data.</text>
</comment>
<name>A0A917FPJ7_9BACL</name>
<evidence type="ECO:0008006" key="5">
    <source>
        <dbReference type="Google" id="ProtNLM"/>
    </source>
</evidence>
<reference evidence="3" key="2">
    <citation type="submission" date="2020-09" db="EMBL/GenBank/DDBJ databases">
        <authorList>
            <person name="Sun Q."/>
            <person name="Zhou Y."/>
        </authorList>
    </citation>
    <scope>NUCLEOTIDE SEQUENCE</scope>
    <source>
        <strain evidence="3">CGMCC 1.16134</strain>
    </source>
</reference>